<evidence type="ECO:0000259" key="10">
    <source>
        <dbReference type="Pfam" id="PF24663"/>
    </source>
</evidence>
<evidence type="ECO:0000256" key="7">
    <source>
        <dbReference type="ARBA" id="ARBA00023163"/>
    </source>
</evidence>
<dbReference type="InterPro" id="IPR056068">
    <property type="entry name" value="EMF2-like_DUF7651"/>
</dbReference>
<feature type="domain" description="DUF7651" evidence="10">
    <location>
        <begin position="79"/>
        <end position="284"/>
    </location>
</feature>
<dbReference type="EMBL" id="JBBNAE010000002">
    <property type="protein sequence ID" value="KAK9144617.1"/>
    <property type="molecule type" value="Genomic_DNA"/>
</dbReference>
<dbReference type="CDD" id="cd21749">
    <property type="entry name" value="ZnB-Zn_EMF2-like"/>
    <property type="match status" value="1"/>
</dbReference>
<protein>
    <recommendedName>
        <fullName evidence="13">Embryonic flower 2</fullName>
    </recommendedName>
</protein>
<keyword evidence="3" id="KW-0863">Zinc-finger</keyword>
<dbReference type="Proteomes" id="UP001417504">
    <property type="component" value="Unassembled WGS sequence"/>
</dbReference>
<dbReference type="InterPro" id="IPR057540">
    <property type="entry name" value="Znf_SUZ12"/>
</dbReference>
<dbReference type="Pfam" id="PF09733">
    <property type="entry name" value="VEFS-Box"/>
    <property type="match status" value="1"/>
</dbReference>
<dbReference type="Pfam" id="PF23320">
    <property type="entry name" value="Zn_SUZ12"/>
    <property type="match status" value="1"/>
</dbReference>
<dbReference type="GO" id="GO:0005634">
    <property type="term" value="C:nucleus"/>
    <property type="evidence" value="ECO:0007669"/>
    <property type="project" value="UniProtKB-ARBA"/>
</dbReference>
<keyword evidence="12" id="KW-1185">Reference proteome</keyword>
<organism evidence="11 12">
    <name type="scientific">Stephania japonica</name>
    <dbReference type="NCBI Taxonomy" id="461633"/>
    <lineage>
        <taxon>Eukaryota</taxon>
        <taxon>Viridiplantae</taxon>
        <taxon>Streptophyta</taxon>
        <taxon>Embryophyta</taxon>
        <taxon>Tracheophyta</taxon>
        <taxon>Spermatophyta</taxon>
        <taxon>Magnoliopsida</taxon>
        <taxon>Ranunculales</taxon>
        <taxon>Menispermaceae</taxon>
        <taxon>Menispermoideae</taxon>
        <taxon>Cissampelideae</taxon>
        <taxon>Stephania</taxon>
    </lineage>
</organism>
<proteinExistence type="inferred from homology"/>
<name>A0AAP0K4K3_9MAGN</name>
<keyword evidence="2" id="KW-0479">Metal-binding</keyword>
<evidence type="ECO:0000313" key="11">
    <source>
        <dbReference type="EMBL" id="KAK9144617.1"/>
    </source>
</evidence>
<feature type="domain" description="Polycomb protein SUZ12-like zinc finger" evidence="9">
    <location>
        <begin position="311"/>
        <end position="378"/>
    </location>
</feature>
<keyword evidence="7" id="KW-0804">Transcription</keyword>
<evidence type="ECO:0000259" key="8">
    <source>
        <dbReference type="Pfam" id="PF09733"/>
    </source>
</evidence>
<reference evidence="11 12" key="1">
    <citation type="submission" date="2024-01" db="EMBL/GenBank/DDBJ databases">
        <title>Genome assemblies of Stephania.</title>
        <authorList>
            <person name="Yang L."/>
        </authorList>
    </citation>
    <scope>NUCLEOTIDE SEQUENCE [LARGE SCALE GENOMIC DNA]</scope>
    <source>
        <strain evidence="11">QJT</strain>
        <tissue evidence="11">Leaf</tissue>
    </source>
</reference>
<evidence type="ECO:0008006" key="13">
    <source>
        <dbReference type="Google" id="ProtNLM"/>
    </source>
</evidence>
<comment type="similarity">
    <text evidence="1">Belongs to the VEFS (VRN2-EMF2-FIS2-SU(Z)12) family.</text>
</comment>
<evidence type="ECO:0000256" key="1">
    <source>
        <dbReference type="ARBA" id="ARBA00007416"/>
    </source>
</evidence>
<dbReference type="InterPro" id="IPR019135">
    <property type="entry name" value="Polycomb_protein_VEFS-Box"/>
</dbReference>
<dbReference type="GO" id="GO:0031490">
    <property type="term" value="F:chromatin DNA binding"/>
    <property type="evidence" value="ECO:0007669"/>
    <property type="project" value="TreeGrafter"/>
</dbReference>
<dbReference type="AlphaFoldDB" id="A0AAP0K4K3"/>
<evidence type="ECO:0000256" key="5">
    <source>
        <dbReference type="ARBA" id="ARBA00022853"/>
    </source>
</evidence>
<sequence>MEVLASYSRAWHRNSGCNCSHARNLDHMCRQDSRIHLSAEEASAAEESLSAYCKPVELYNILQRRALQNPSILQRCLFYKIQEKCRRRIRMSISLAGTVINGVQAQSILPLYVLLARPVSDITVSRHSAVYCLIRASILTASSDFERKDCIEANFILPEINKLSAETKAGKLSILLVSCGERKNTFRERNLHIDRTDETTFPSNVGGYCLWGNLPMESFYCSWEKYVNLTSGHKAEMQSTIELQSCFLEPSCLDEGNYMSFQIPDNPGTMQVQVYISAQEVGAREKSPYNSYAYENISASSLAQIMRLRTGNVIFNYKYYNNTLQKTEVTEDFSCPFCLLQCASFKGLRYHLCASHDLFNFEFWVTEEYQAVNVSVKADAWRYEIVADGIDPRLQTFIFCTKPRKRRKSKTLSQSAMNVHPHVLKPDSPEVAMEGFVGSFFERDTDACSSKEKEKAPKTFISENILENARRDGESNGFDNSSVAEFLERVASSTNMTGVSTATAQSSAGPECVQNVSGNNLAPPSMLQFAKTRKLSIERSDPRNRLLLQKRQFFHSHRAQPMALEQVMSDRDSEDEVDDDIADFEDRRMLDDFVDVTKDEKQIMHLWNSFVRKQRVLADGHIPWACEAFSRLHGQDLVQAPALIWCWRLLMIKLWNHSLLDAHTMDNCNKILERYQIEISNPKQN</sequence>
<feature type="domain" description="Polycomb protein VEFS-Box" evidence="8">
    <location>
        <begin position="545"/>
        <end position="665"/>
    </location>
</feature>
<gene>
    <name evidence="11" type="ORF">Sjap_004520</name>
</gene>
<comment type="caution">
    <text evidence="11">The sequence shown here is derived from an EMBL/GenBank/DDBJ whole genome shotgun (WGS) entry which is preliminary data.</text>
</comment>
<evidence type="ECO:0000256" key="2">
    <source>
        <dbReference type="ARBA" id="ARBA00022723"/>
    </source>
</evidence>
<accession>A0AAP0K4K3</accession>
<keyword evidence="4" id="KW-0862">Zinc</keyword>
<dbReference type="GO" id="GO:0008270">
    <property type="term" value="F:zinc ion binding"/>
    <property type="evidence" value="ECO:0007669"/>
    <property type="project" value="UniProtKB-KW"/>
</dbReference>
<keyword evidence="6" id="KW-0805">Transcription regulation</keyword>
<dbReference type="PANTHER" id="PTHR22597:SF0">
    <property type="entry name" value="POLYCOMB PROTEIN SUZ12"/>
    <property type="match status" value="1"/>
</dbReference>
<evidence type="ECO:0000256" key="4">
    <source>
        <dbReference type="ARBA" id="ARBA00022833"/>
    </source>
</evidence>
<evidence type="ECO:0000313" key="12">
    <source>
        <dbReference type="Proteomes" id="UP001417504"/>
    </source>
</evidence>
<keyword evidence="5" id="KW-0156">Chromatin regulator</keyword>
<dbReference type="PANTHER" id="PTHR22597">
    <property type="entry name" value="POLYCOMB GROUP PROTEIN"/>
    <property type="match status" value="1"/>
</dbReference>
<dbReference type="GO" id="GO:0006325">
    <property type="term" value="P:chromatin organization"/>
    <property type="evidence" value="ECO:0007669"/>
    <property type="project" value="UniProtKB-KW"/>
</dbReference>
<evidence type="ECO:0000256" key="6">
    <source>
        <dbReference type="ARBA" id="ARBA00023015"/>
    </source>
</evidence>
<evidence type="ECO:0000259" key="9">
    <source>
        <dbReference type="Pfam" id="PF23320"/>
    </source>
</evidence>
<dbReference type="CDD" id="cd21553">
    <property type="entry name" value="VEFS-box_EMF2-like"/>
    <property type="match status" value="1"/>
</dbReference>
<evidence type="ECO:0000256" key="3">
    <source>
        <dbReference type="ARBA" id="ARBA00022771"/>
    </source>
</evidence>
<dbReference type="Pfam" id="PF24663">
    <property type="entry name" value="DUF7651"/>
    <property type="match status" value="1"/>
</dbReference>